<name>A0ABQ3C6X2_9GAMM</name>
<accession>A0ABQ3C6X2</accession>
<proteinExistence type="predicted"/>
<evidence type="ECO:0000313" key="2">
    <source>
        <dbReference type="Proteomes" id="UP000643403"/>
    </source>
</evidence>
<comment type="caution">
    <text evidence="1">The sequence shown here is derived from an EMBL/GenBank/DDBJ whole genome shotgun (WGS) entry which is preliminary data.</text>
</comment>
<protein>
    <recommendedName>
        <fullName evidence="3">ATP-grasp domain-containing protein</fullName>
    </recommendedName>
</protein>
<sequence length="333" mass="37004">MGALLLHGVPDDKLVTLTRNRVSGMPTFVLEGTTGFHAHVRRYFPEWNETFIGTDFDLRFSESPLPLVSHIGDADRCRQALTMLAALVASTGAACFNPPQAVLSTAREITALRLKGIDKIDMPRTLRLAARSPEDIADVALAAGLRFPLLVRIAGDHGGVSLVKLDTPCDLSKLHRIPWGGRELYVTEFREFADPDGRYRKIRLAVVGTNYFARHLVIGDNWLLHAERRAAEHDVEEARFLECFDTETRPRIDAAVQEIIKRTCLDYFGIDASLRPDGRLLVFEVNACMNILHNSRPSPNIWDRPIQSILSALRERLSAPHSWVQPGAAAAGG</sequence>
<dbReference type="Proteomes" id="UP000643403">
    <property type="component" value="Unassembled WGS sequence"/>
</dbReference>
<evidence type="ECO:0000313" key="1">
    <source>
        <dbReference type="EMBL" id="GGZ70801.1"/>
    </source>
</evidence>
<evidence type="ECO:0008006" key="3">
    <source>
        <dbReference type="Google" id="ProtNLM"/>
    </source>
</evidence>
<gene>
    <name evidence="1" type="ORF">GCM10008101_26450</name>
</gene>
<dbReference type="EMBL" id="BMXY01000004">
    <property type="protein sequence ID" value="GGZ70801.1"/>
    <property type="molecule type" value="Genomic_DNA"/>
</dbReference>
<dbReference type="RefSeq" id="WP_189450761.1">
    <property type="nucleotide sequence ID" value="NZ_BMXY01000004.1"/>
</dbReference>
<organism evidence="1 2">
    <name type="scientific">Cognatilysobacter xinjiangensis</name>
    <dbReference type="NCBI Taxonomy" id="546892"/>
    <lineage>
        <taxon>Bacteria</taxon>
        <taxon>Pseudomonadati</taxon>
        <taxon>Pseudomonadota</taxon>
        <taxon>Gammaproteobacteria</taxon>
        <taxon>Lysobacterales</taxon>
        <taxon>Lysobacteraceae</taxon>
        <taxon>Cognatilysobacter</taxon>
    </lineage>
</organism>
<keyword evidence="2" id="KW-1185">Reference proteome</keyword>
<dbReference type="SUPFAM" id="SSF56059">
    <property type="entry name" value="Glutathione synthetase ATP-binding domain-like"/>
    <property type="match status" value="1"/>
</dbReference>
<reference evidence="2" key="1">
    <citation type="journal article" date="2019" name="Int. J. Syst. Evol. Microbiol.">
        <title>The Global Catalogue of Microorganisms (GCM) 10K type strain sequencing project: providing services to taxonomists for standard genome sequencing and annotation.</title>
        <authorList>
            <consortium name="The Broad Institute Genomics Platform"/>
            <consortium name="The Broad Institute Genome Sequencing Center for Infectious Disease"/>
            <person name="Wu L."/>
            <person name="Ma J."/>
        </authorList>
    </citation>
    <scope>NUCLEOTIDE SEQUENCE [LARGE SCALE GENOMIC DNA]</scope>
    <source>
        <strain evidence="2">KCTC 22558</strain>
    </source>
</reference>